<sequence>MKKMKLGSTGMDISRMGLGTWSIGGGPAWGGDHDLKVVVELIRECPKLGVNLIDTAPGYNFGNSEKIVGKALEGMNREDVVIITKCGIIWNDRKGSLFNKVGDTQLYKNLSKESILEEIDQSLERLGTDYIDVYMTHWQAVEPYFTPISETMEVLNDLKAKGKIRAIGAANVDVNHIKEYLKYGSLDIVQAKYSILDRAIENDLLPVCKENNVTIQAYSPLEMGLLSGALPRDYKPVGAQIPKKWFQPENMQKAMDMMDAWKPLCEKYDCTVANLALAWILAQGEFINLLSGATTVAQIEENIKSAEIELEPEDVTYMRKLAEDIDQ</sequence>
<name>A0AC61RRU4_9FIRM</name>
<accession>A0AC61RRU4</accession>
<evidence type="ECO:0000313" key="2">
    <source>
        <dbReference type="Proteomes" id="UP000304953"/>
    </source>
</evidence>
<dbReference type="Proteomes" id="UP000304953">
    <property type="component" value="Unassembled WGS sequence"/>
</dbReference>
<keyword evidence="2" id="KW-1185">Reference proteome</keyword>
<protein>
    <submittedName>
        <fullName evidence="1">Aldo/keto reductase</fullName>
    </submittedName>
</protein>
<reference evidence="1" key="1">
    <citation type="submission" date="2019-04" db="EMBL/GenBank/DDBJ databases">
        <title>Microbes associate with the intestines of laboratory mice.</title>
        <authorList>
            <person name="Navarre W."/>
            <person name="Wong E."/>
            <person name="Huang K."/>
            <person name="Tropini C."/>
            <person name="Ng K."/>
            <person name="Yu B."/>
        </authorList>
    </citation>
    <scope>NUCLEOTIDE SEQUENCE</scope>
    <source>
        <strain evidence="1">NM01_1-7b</strain>
    </source>
</reference>
<gene>
    <name evidence="1" type="ORF">E5329_20740</name>
</gene>
<comment type="caution">
    <text evidence="1">The sequence shown here is derived from an EMBL/GenBank/DDBJ whole genome shotgun (WGS) entry which is preliminary data.</text>
</comment>
<proteinExistence type="predicted"/>
<evidence type="ECO:0000313" key="1">
    <source>
        <dbReference type="EMBL" id="TGY91510.1"/>
    </source>
</evidence>
<dbReference type="EMBL" id="SRYA01000055">
    <property type="protein sequence ID" value="TGY91510.1"/>
    <property type="molecule type" value="Genomic_DNA"/>
</dbReference>
<organism evidence="1 2">
    <name type="scientific">Petralouisia muris</name>
    <dbReference type="NCBI Taxonomy" id="3032872"/>
    <lineage>
        <taxon>Bacteria</taxon>
        <taxon>Bacillati</taxon>
        <taxon>Bacillota</taxon>
        <taxon>Clostridia</taxon>
        <taxon>Lachnospirales</taxon>
        <taxon>Lachnospiraceae</taxon>
        <taxon>Petralouisia</taxon>
    </lineage>
</organism>